<dbReference type="Gene3D" id="2.10.25.10">
    <property type="entry name" value="Laminin"/>
    <property type="match status" value="1"/>
</dbReference>
<evidence type="ECO:0000259" key="2">
    <source>
        <dbReference type="Pfam" id="PF01826"/>
    </source>
</evidence>
<evidence type="ECO:0000256" key="1">
    <source>
        <dbReference type="ARBA" id="ARBA00022900"/>
    </source>
</evidence>
<reference evidence="4" key="1">
    <citation type="journal article" date="2015" name="Nat. Genet.">
        <title>The genome and transcriptome of the zoonotic hookworm Ancylostoma ceylanicum identify infection-specific gene families.</title>
        <authorList>
            <person name="Schwarz E.M."/>
            <person name="Hu Y."/>
            <person name="Antoshechkin I."/>
            <person name="Miller M.M."/>
            <person name="Sternberg P.W."/>
            <person name="Aroian R.V."/>
        </authorList>
    </citation>
    <scope>NUCLEOTIDE SEQUENCE</scope>
    <source>
        <strain evidence="4">HY135</strain>
    </source>
</reference>
<dbReference type="InterPro" id="IPR002919">
    <property type="entry name" value="TIL_dom"/>
</dbReference>
<dbReference type="STRING" id="53326.A0A016UTW5"/>
<accession>A0A016UTW5</accession>
<protein>
    <recommendedName>
        <fullName evidence="2">TIL domain-containing protein</fullName>
    </recommendedName>
</protein>
<feature type="domain" description="TIL" evidence="2">
    <location>
        <begin position="212"/>
        <end position="273"/>
    </location>
</feature>
<dbReference type="InterPro" id="IPR036084">
    <property type="entry name" value="Ser_inhib-like_sf"/>
</dbReference>
<keyword evidence="1" id="KW-0646">Protease inhibitor</keyword>
<dbReference type="AlphaFoldDB" id="A0A016UTW5"/>
<dbReference type="OrthoDB" id="5788516at2759"/>
<keyword evidence="4" id="KW-1185">Reference proteome</keyword>
<comment type="caution">
    <text evidence="3">The sequence shown here is derived from an EMBL/GenBank/DDBJ whole genome shotgun (WGS) entry which is preliminary data.</text>
</comment>
<dbReference type="SUPFAM" id="SSF57567">
    <property type="entry name" value="Serine protease inhibitors"/>
    <property type="match status" value="1"/>
</dbReference>
<proteinExistence type="predicted"/>
<dbReference type="CDD" id="cd19941">
    <property type="entry name" value="TIL"/>
    <property type="match status" value="1"/>
</dbReference>
<dbReference type="Proteomes" id="UP000024635">
    <property type="component" value="Unassembled WGS sequence"/>
</dbReference>
<evidence type="ECO:0000313" key="4">
    <source>
        <dbReference type="Proteomes" id="UP000024635"/>
    </source>
</evidence>
<gene>
    <name evidence="3" type="primary">Acey_s0027.g1606</name>
    <name evidence="3" type="ORF">Y032_0027g1606</name>
</gene>
<dbReference type="Pfam" id="PF01826">
    <property type="entry name" value="TIL"/>
    <property type="match status" value="1"/>
</dbReference>
<evidence type="ECO:0000313" key="3">
    <source>
        <dbReference type="EMBL" id="EYC18600.1"/>
    </source>
</evidence>
<keyword evidence="1" id="KW-0722">Serine protease inhibitor</keyword>
<name>A0A016UTW5_9BILA</name>
<dbReference type="EMBL" id="JARK01001363">
    <property type="protein sequence ID" value="EYC18600.1"/>
    <property type="molecule type" value="Genomic_DNA"/>
</dbReference>
<organism evidence="3 4">
    <name type="scientific">Ancylostoma ceylanicum</name>
    <dbReference type="NCBI Taxonomy" id="53326"/>
    <lineage>
        <taxon>Eukaryota</taxon>
        <taxon>Metazoa</taxon>
        <taxon>Ecdysozoa</taxon>
        <taxon>Nematoda</taxon>
        <taxon>Chromadorea</taxon>
        <taxon>Rhabditida</taxon>
        <taxon>Rhabditina</taxon>
        <taxon>Rhabditomorpha</taxon>
        <taxon>Strongyloidea</taxon>
        <taxon>Ancylostomatidae</taxon>
        <taxon>Ancylostomatinae</taxon>
        <taxon>Ancylostoma</taxon>
    </lineage>
</organism>
<sequence>MNTIQHYTREHKARPSNAASLFLPTATTSLSVSSLSLLASHSAFLTLLFENRHFPEIMRSVILFAVLALNAYASPFECGENGKCAPGLKCEDKTCVLRTDCPMMSMPRLKAGCKMEMEVDERDCPMPKIVCDKKNLKCGSIFCEPGYECDDNTLKCIPRTDCPSIALPEQEGCTDKMILDEFDCLVPVRTCKPEKPLRQRRETSSTKASVKCPKNAEWRECTNICPEKSCENYLQTSTCFSLRCGEPGCMCKEGHVLLSSANKENGCVRRETCVKLDSMKKDIEKNKPAN</sequence>
<dbReference type="GO" id="GO:0004867">
    <property type="term" value="F:serine-type endopeptidase inhibitor activity"/>
    <property type="evidence" value="ECO:0007669"/>
    <property type="project" value="UniProtKB-KW"/>
</dbReference>